<keyword evidence="5" id="KW-0479">Metal-binding</keyword>
<evidence type="ECO:0000256" key="1">
    <source>
        <dbReference type="ARBA" id="ARBA00001946"/>
    </source>
</evidence>
<sequence>MRLSSVGKSRRFSVMTSTKTVPISALPLPPSSHTLTRNLTPDPETPSPAEFDKVLRGGPSVQRRSRLLADSAHFSYVTPCPLQFPFRIEPPEDGSPVADKVAYVEQWLAQREVVNERTLAPSGSLGVLKKYYAEKRDEPRVLVALAETALQDCLPHLDVGDAFGTLGTPSLSDAFGDDVKPEHASEVAVAARQELIDVLGGQAVLMNLDGDAETRWAPWSLRYSGHQFGTWAGQLGDGRAISILSTPHPSDPDTTYELQLKGAGRTPFSRFADGLAVLRSSIREFLCSEAMSALGIPTTRALSLVQLPSLTVQRERRETSCILTRAAPSFIRIGSFEALNPPHSGIGVSQQAADLEALRVLGEWVGRRVLKLEGVKWGEDGEGSKWGEKLVLESARRNGEMVAGWQAYGFMHGVINTDNVSIMGLTIDYGPYAFMDVFDAWHICNHDDGEGRYGYKWQPNAIIFALRSLVTTLAPLIGAEAELGHAVSSGWAKEDKIDEWRKKGTELVKDEMERVAQDACAQEYGRLMHRRLGLRRYDASDEAELCRPLLDILGEHKLDFHGTFRALCVFRASTDEATRSLFIDRLLSLCGTPHNLDMSKAVDDWRAWLGKYAARIENERAEWVREGEDADEARKREMRSANPRFVLRQWVLEEVIRNVERDVDSGKRLLAKVLKMACSPFEPWGAEDHDGDKSTLTAEIKEERKYCSLGDMNYLGYRCSCSS</sequence>
<keyword evidence="6" id="KW-0547">Nucleotide-binding</keyword>
<dbReference type="GO" id="GO:0046872">
    <property type="term" value="F:metal ion binding"/>
    <property type="evidence" value="ECO:0007669"/>
    <property type="project" value="UniProtKB-KW"/>
</dbReference>
<dbReference type="Pfam" id="PF02696">
    <property type="entry name" value="SelO"/>
    <property type="match status" value="1"/>
</dbReference>
<feature type="region of interest" description="Disordered" evidence="10">
    <location>
        <begin position="23"/>
        <end position="51"/>
    </location>
</feature>
<gene>
    <name evidence="11" type="ORF">DAEQUDRAFT_704259</name>
</gene>
<name>A0A165TAS3_9APHY</name>
<dbReference type="GO" id="GO:0070733">
    <property type="term" value="F:AMPylase activity"/>
    <property type="evidence" value="ECO:0007669"/>
    <property type="project" value="TreeGrafter"/>
</dbReference>
<dbReference type="PANTHER" id="PTHR32057">
    <property type="entry name" value="PROTEIN ADENYLYLTRANSFERASE SELO, MITOCHONDRIAL"/>
    <property type="match status" value="1"/>
</dbReference>
<evidence type="ECO:0000313" key="11">
    <source>
        <dbReference type="EMBL" id="KZT73166.1"/>
    </source>
</evidence>
<dbReference type="OrthoDB" id="10254721at2759"/>
<proteinExistence type="inferred from homology"/>
<keyword evidence="12" id="KW-1185">Reference proteome</keyword>
<comment type="similarity">
    <text evidence="2">Belongs to the SELO family.</text>
</comment>
<keyword evidence="3" id="KW-0808">Transferase</keyword>
<dbReference type="STRING" id="1314783.A0A165TAS3"/>
<evidence type="ECO:0000256" key="6">
    <source>
        <dbReference type="ARBA" id="ARBA00022741"/>
    </source>
</evidence>
<keyword evidence="8" id="KW-0460">Magnesium</keyword>
<evidence type="ECO:0000256" key="9">
    <source>
        <dbReference type="ARBA" id="ARBA00031547"/>
    </source>
</evidence>
<protein>
    <recommendedName>
        <fullName evidence="9">Selenoprotein O</fullName>
    </recommendedName>
</protein>
<dbReference type="Proteomes" id="UP000076727">
    <property type="component" value="Unassembled WGS sequence"/>
</dbReference>
<evidence type="ECO:0000256" key="7">
    <source>
        <dbReference type="ARBA" id="ARBA00022840"/>
    </source>
</evidence>
<accession>A0A165TAS3</accession>
<comment type="cofactor">
    <cofactor evidence="1">
        <name>Mg(2+)</name>
        <dbReference type="ChEBI" id="CHEBI:18420"/>
    </cofactor>
</comment>
<keyword evidence="7" id="KW-0067">ATP-binding</keyword>
<evidence type="ECO:0000256" key="3">
    <source>
        <dbReference type="ARBA" id="ARBA00022679"/>
    </source>
</evidence>
<evidence type="ECO:0000256" key="8">
    <source>
        <dbReference type="ARBA" id="ARBA00022842"/>
    </source>
</evidence>
<evidence type="ECO:0000256" key="4">
    <source>
        <dbReference type="ARBA" id="ARBA00022695"/>
    </source>
</evidence>
<evidence type="ECO:0000256" key="10">
    <source>
        <dbReference type="SAM" id="MobiDB-lite"/>
    </source>
</evidence>
<dbReference type="AlphaFoldDB" id="A0A165TAS3"/>
<dbReference type="PANTHER" id="PTHR32057:SF14">
    <property type="entry name" value="PROTEIN ADENYLYLTRANSFERASE SELO, MITOCHONDRIAL"/>
    <property type="match status" value="1"/>
</dbReference>
<keyword evidence="4" id="KW-0548">Nucleotidyltransferase</keyword>
<dbReference type="EMBL" id="KV429038">
    <property type="protein sequence ID" value="KZT73166.1"/>
    <property type="molecule type" value="Genomic_DNA"/>
</dbReference>
<dbReference type="GO" id="GO:0005739">
    <property type="term" value="C:mitochondrion"/>
    <property type="evidence" value="ECO:0007669"/>
    <property type="project" value="TreeGrafter"/>
</dbReference>
<dbReference type="GO" id="GO:0005524">
    <property type="term" value="F:ATP binding"/>
    <property type="evidence" value="ECO:0007669"/>
    <property type="project" value="UniProtKB-KW"/>
</dbReference>
<reference evidence="11 12" key="1">
    <citation type="journal article" date="2016" name="Mol. Biol. Evol.">
        <title>Comparative Genomics of Early-Diverging Mushroom-Forming Fungi Provides Insights into the Origins of Lignocellulose Decay Capabilities.</title>
        <authorList>
            <person name="Nagy L.G."/>
            <person name="Riley R."/>
            <person name="Tritt A."/>
            <person name="Adam C."/>
            <person name="Daum C."/>
            <person name="Floudas D."/>
            <person name="Sun H."/>
            <person name="Yadav J.S."/>
            <person name="Pangilinan J."/>
            <person name="Larsson K.H."/>
            <person name="Matsuura K."/>
            <person name="Barry K."/>
            <person name="Labutti K."/>
            <person name="Kuo R."/>
            <person name="Ohm R.A."/>
            <person name="Bhattacharya S.S."/>
            <person name="Shirouzu T."/>
            <person name="Yoshinaga Y."/>
            <person name="Martin F.M."/>
            <person name="Grigoriev I.V."/>
            <person name="Hibbett D.S."/>
        </authorList>
    </citation>
    <scope>NUCLEOTIDE SEQUENCE [LARGE SCALE GENOMIC DNA]</scope>
    <source>
        <strain evidence="11 12">L-15889</strain>
    </source>
</reference>
<evidence type="ECO:0000313" key="12">
    <source>
        <dbReference type="Proteomes" id="UP000076727"/>
    </source>
</evidence>
<evidence type="ECO:0000256" key="5">
    <source>
        <dbReference type="ARBA" id="ARBA00022723"/>
    </source>
</evidence>
<evidence type="ECO:0000256" key="2">
    <source>
        <dbReference type="ARBA" id="ARBA00009747"/>
    </source>
</evidence>
<organism evidence="11 12">
    <name type="scientific">Daedalea quercina L-15889</name>
    <dbReference type="NCBI Taxonomy" id="1314783"/>
    <lineage>
        <taxon>Eukaryota</taxon>
        <taxon>Fungi</taxon>
        <taxon>Dikarya</taxon>
        <taxon>Basidiomycota</taxon>
        <taxon>Agaricomycotina</taxon>
        <taxon>Agaricomycetes</taxon>
        <taxon>Polyporales</taxon>
        <taxon>Fomitopsis</taxon>
    </lineage>
</organism>
<dbReference type="InterPro" id="IPR003846">
    <property type="entry name" value="SelO"/>
</dbReference>